<keyword evidence="4" id="KW-1185">Reference proteome</keyword>
<dbReference type="EMBL" id="AOIO01000030">
    <property type="protein sequence ID" value="ELZ00642.1"/>
    <property type="molecule type" value="Genomic_DNA"/>
</dbReference>
<dbReference type="Proteomes" id="UP000011554">
    <property type="component" value="Unassembled WGS sequence"/>
</dbReference>
<dbReference type="STRING" id="29540.C481_13399"/>
<gene>
    <name evidence="3" type="ORF">C481_13399</name>
</gene>
<accession>M0AQP4</accession>
<protein>
    <submittedName>
        <fullName evidence="3">Uncharacterized protein</fullName>
    </submittedName>
</protein>
<evidence type="ECO:0000256" key="1">
    <source>
        <dbReference type="SAM" id="MobiDB-lite"/>
    </source>
</evidence>
<feature type="transmembrane region" description="Helical" evidence="2">
    <location>
        <begin position="21"/>
        <end position="40"/>
    </location>
</feature>
<dbReference type="AlphaFoldDB" id="M0AQP4"/>
<proteinExistence type="predicted"/>
<evidence type="ECO:0000313" key="3">
    <source>
        <dbReference type="EMBL" id="ELZ00642.1"/>
    </source>
</evidence>
<dbReference type="PATRIC" id="fig|29540.5.peg.2719"/>
<organism evidence="3 4">
    <name type="scientific">Natrialba asiatica (strain ATCC 700177 / DSM 12278 / JCM 9576 / FERM P-10747 / NBRC 102637 / 172P1)</name>
    <dbReference type="NCBI Taxonomy" id="29540"/>
    <lineage>
        <taxon>Archaea</taxon>
        <taxon>Methanobacteriati</taxon>
        <taxon>Methanobacteriota</taxon>
        <taxon>Stenosarchaea group</taxon>
        <taxon>Halobacteria</taxon>
        <taxon>Halobacteriales</taxon>
        <taxon>Natrialbaceae</taxon>
        <taxon>Natrialba</taxon>
    </lineage>
</organism>
<evidence type="ECO:0000313" key="4">
    <source>
        <dbReference type="Proteomes" id="UP000011554"/>
    </source>
</evidence>
<keyword evidence="2" id="KW-0472">Membrane</keyword>
<keyword evidence="2" id="KW-1133">Transmembrane helix</keyword>
<keyword evidence="2" id="KW-0812">Transmembrane</keyword>
<evidence type="ECO:0000256" key="2">
    <source>
        <dbReference type="SAM" id="Phobius"/>
    </source>
</evidence>
<feature type="region of interest" description="Disordered" evidence="1">
    <location>
        <begin position="76"/>
        <end position="117"/>
    </location>
</feature>
<feature type="compositionally biased region" description="Acidic residues" evidence="1">
    <location>
        <begin position="94"/>
        <end position="117"/>
    </location>
</feature>
<sequence>MAMIGLLTVGKKAMTIGYRRYGVPGALAFGALTLAGYVLLRRALDRAAGSERVPSAVDVETIQTAVENEGVGAVADPTTLGDAINPEGINEAFAGDESDSQPIEFSDDEGSESDTDQ</sequence>
<name>M0AQP4_NATA1</name>
<reference evidence="3 4" key="1">
    <citation type="journal article" date="2014" name="PLoS Genet.">
        <title>Phylogenetically driven sequencing of extremely halophilic archaea reveals strategies for static and dynamic osmo-response.</title>
        <authorList>
            <person name="Becker E.A."/>
            <person name="Seitzer P.M."/>
            <person name="Tritt A."/>
            <person name="Larsen D."/>
            <person name="Krusor M."/>
            <person name="Yao A.I."/>
            <person name="Wu D."/>
            <person name="Madern D."/>
            <person name="Eisen J.A."/>
            <person name="Darling A.E."/>
            <person name="Facciotti M.T."/>
        </authorList>
    </citation>
    <scope>NUCLEOTIDE SEQUENCE [LARGE SCALE GENOMIC DNA]</scope>
    <source>
        <strain evidence="3 4">DSM 12278</strain>
    </source>
</reference>
<dbReference type="eggNOG" id="arCOG10318">
    <property type="taxonomic scope" value="Archaea"/>
</dbReference>
<comment type="caution">
    <text evidence="3">The sequence shown here is derived from an EMBL/GenBank/DDBJ whole genome shotgun (WGS) entry which is preliminary data.</text>
</comment>